<dbReference type="Proteomes" id="UP000799438">
    <property type="component" value="Unassembled WGS sequence"/>
</dbReference>
<feature type="compositionally biased region" description="Low complexity" evidence="1">
    <location>
        <begin position="50"/>
        <end position="88"/>
    </location>
</feature>
<feature type="region of interest" description="Disordered" evidence="1">
    <location>
        <begin position="1"/>
        <end position="104"/>
    </location>
</feature>
<accession>A0A6A6BMV3</accession>
<feature type="compositionally biased region" description="Polar residues" evidence="1">
    <location>
        <begin position="11"/>
        <end position="20"/>
    </location>
</feature>
<name>A0A6A6BMV3_9PEZI</name>
<dbReference type="GeneID" id="54301505"/>
<proteinExistence type="predicted"/>
<feature type="compositionally biased region" description="Basic and acidic residues" evidence="1">
    <location>
        <begin position="1"/>
        <end position="10"/>
    </location>
</feature>
<feature type="compositionally biased region" description="Low complexity" evidence="1">
    <location>
        <begin position="24"/>
        <end position="38"/>
    </location>
</feature>
<gene>
    <name evidence="2" type="ORF">K452DRAFT_316884</name>
</gene>
<dbReference type="AlphaFoldDB" id="A0A6A6BMV3"/>
<protein>
    <submittedName>
        <fullName evidence="2">Uncharacterized protein</fullName>
    </submittedName>
</protein>
<feature type="non-terminal residue" evidence="2">
    <location>
        <position position="1"/>
    </location>
</feature>
<dbReference type="EMBL" id="ML995480">
    <property type="protein sequence ID" value="KAF2144147.1"/>
    <property type="molecule type" value="Genomic_DNA"/>
</dbReference>
<evidence type="ECO:0000256" key="1">
    <source>
        <dbReference type="SAM" id="MobiDB-lite"/>
    </source>
</evidence>
<sequence>KKKPSFHEQHSWPTRKSQNRLVAHTPQPRQPPTHTVTRSFPLAPSHTHPKQSQPPTQTKPSSASSKANSRASRAHATAHAAYPIRAIAEPGRASTPPRQPDKQASLTYIHTYVHTYDRYSYIT</sequence>
<keyword evidence="3" id="KW-1185">Reference proteome</keyword>
<evidence type="ECO:0000313" key="2">
    <source>
        <dbReference type="EMBL" id="KAF2144147.1"/>
    </source>
</evidence>
<evidence type="ECO:0000313" key="3">
    <source>
        <dbReference type="Proteomes" id="UP000799438"/>
    </source>
</evidence>
<reference evidence="2" key="1">
    <citation type="journal article" date="2020" name="Stud. Mycol.">
        <title>101 Dothideomycetes genomes: a test case for predicting lifestyles and emergence of pathogens.</title>
        <authorList>
            <person name="Haridas S."/>
            <person name="Albert R."/>
            <person name="Binder M."/>
            <person name="Bloem J."/>
            <person name="Labutti K."/>
            <person name="Salamov A."/>
            <person name="Andreopoulos B."/>
            <person name="Baker S."/>
            <person name="Barry K."/>
            <person name="Bills G."/>
            <person name="Bluhm B."/>
            <person name="Cannon C."/>
            <person name="Castanera R."/>
            <person name="Culley D."/>
            <person name="Daum C."/>
            <person name="Ezra D."/>
            <person name="Gonzalez J."/>
            <person name="Henrissat B."/>
            <person name="Kuo A."/>
            <person name="Liang C."/>
            <person name="Lipzen A."/>
            <person name="Lutzoni F."/>
            <person name="Magnuson J."/>
            <person name="Mondo S."/>
            <person name="Nolan M."/>
            <person name="Ohm R."/>
            <person name="Pangilinan J."/>
            <person name="Park H.-J."/>
            <person name="Ramirez L."/>
            <person name="Alfaro M."/>
            <person name="Sun H."/>
            <person name="Tritt A."/>
            <person name="Yoshinaga Y."/>
            <person name="Zwiers L.-H."/>
            <person name="Turgeon B."/>
            <person name="Goodwin S."/>
            <person name="Spatafora J."/>
            <person name="Crous P."/>
            <person name="Grigoriev I."/>
        </authorList>
    </citation>
    <scope>NUCLEOTIDE SEQUENCE</scope>
    <source>
        <strain evidence="2">CBS 121167</strain>
    </source>
</reference>
<organism evidence="2 3">
    <name type="scientific">Aplosporella prunicola CBS 121167</name>
    <dbReference type="NCBI Taxonomy" id="1176127"/>
    <lineage>
        <taxon>Eukaryota</taxon>
        <taxon>Fungi</taxon>
        <taxon>Dikarya</taxon>
        <taxon>Ascomycota</taxon>
        <taxon>Pezizomycotina</taxon>
        <taxon>Dothideomycetes</taxon>
        <taxon>Dothideomycetes incertae sedis</taxon>
        <taxon>Botryosphaeriales</taxon>
        <taxon>Aplosporellaceae</taxon>
        <taxon>Aplosporella</taxon>
    </lineage>
</organism>
<dbReference type="RefSeq" id="XP_033399859.1">
    <property type="nucleotide sequence ID" value="XM_033544008.1"/>
</dbReference>